<dbReference type="SUPFAM" id="SSF118215">
    <property type="entry name" value="Proton glutamate symport protein"/>
    <property type="match status" value="1"/>
</dbReference>
<dbReference type="GO" id="GO:0005886">
    <property type="term" value="C:plasma membrane"/>
    <property type="evidence" value="ECO:0007669"/>
    <property type="project" value="UniProtKB-SubCell"/>
</dbReference>
<sequence length="419" mass="43605">MLSQIKSILGKVSLIKQIAVGLVIGICIAVFFPPAIPVVKIFGDLFVKALKGVAPILVFFLVMNAMAQRKEGSSGSMKPIIELYVIGTFLASLVGVTMSFLFPTFLSLQVAPDTKLAPPSGIVQVLHNLILSIVDNPVAALMNANYIGILGWAIILGIALKTCAGDTTKACLNDIAAGITKVVTWVIHFAPLGIMGLVADSVGTAGLGALLGYVQLLGVLIGSYFLVALVMNPLIVFAKVRRNPYPLVWTTIRESGVYAFFTRSSAANIPVNLSLCKRLGLNPDTFTISIPLGATINMAGASITISVLALAAAHTLGIEVDMATALLLCIVSTVGACGASGVAGGSLLLIPVACASFGIGNDISMQVVGVGFIISVLEDACETALNSSSDVLFTATAEFAERRKNGTLKASDMVPKDEH</sequence>
<evidence type="ECO:0000256" key="4">
    <source>
        <dbReference type="ARBA" id="ARBA00022692"/>
    </source>
</evidence>
<comment type="catalytic activity">
    <reaction evidence="9">
        <text>L-serine(in) + Na(+)(in) = L-serine(out) + Na(+)(out)</text>
        <dbReference type="Rhea" id="RHEA:29575"/>
        <dbReference type="ChEBI" id="CHEBI:29101"/>
        <dbReference type="ChEBI" id="CHEBI:33384"/>
    </reaction>
</comment>
<dbReference type="InterPro" id="IPR023025">
    <property type="entry name" value="Ser_Thr_transp_SstT"/>
</dbReference>
<comment type="similarity">
    <text evidence="9">Belongs to the dicarboxylate/amino acid:cation symporter (DAACS) (TC 2.A.23) family.</text>
</comment>
<evidence type="ECO:0000256" key="9">
    <source>
        <dbReference type="HAMAP-Rule" id="MF_01582"/>
    </source>
</evidence>
<feature type="transmembrane region" description="Helical" evidence="9">
    <location>
        <begin position="210"/>
        <end position="237"/>
    </location>
</feature>
<keyword evidence="3 9" id="KW-1003">Cell membrane</keyword>
<organism evidence="10 11">
    <name type="scientific">Dialister succinatiphilus YIT 11850</name>
    <dbReference type="NCBI Taxonomy" id="742743"/>
    <lineage>
        <taxon>Bacteria</taxon>
        <taxon>Bacillati</taxon>
        <taxon>Bacillota</taxon>
        <taxon>Negativicutes</taxon>
        <taxon>Veillonellales</taxon>
        <taxon>Veillonellaceae</taxon>
        <taxon>Dialister</taxon>
    </lineage>
</organism>
<dbReference type="Proteomes" id="UP000003277">
    <property type="component" value="Unassembled WGS sequence"/>
</dbReference>
<evidence type="ECO:0000313" key="11">
    <source>
        <dbReference type="Proteomes" id="UP000003277"/>
    </source>
</evidence>
<feature type="transmembrane region" description="Helical" evidence="9">
    <location>
        <begin position="286"/>
        <end position="313"/>
    </location>
</feature>
<dbReference type="EMBL" id="ADLT01000066">
    <property type="protein sequence ID" value="EHO62106.1"/>
    <property type="molecule type" value="Genomic_DNA"/>
</dbReference>
<dbReference type="GO" id="GO:0032329">
    <property type="term" value="P:serine transport"/>
    <property type="evidence" value="ECO:0007669"/>
    <property type="project" value="InterPro"/>
</dbReference>
<evidence type="ECO:0000256" key="1">
    <source>
        <dbReference type="ARBA" id="ARBA00004141"/>
    </source>
</evidence>
<keyword evidence="6 9" id="KW-0029">Amino-acid transport</keyword>
<keyword evidence="5 9" id="KW-0769">Symport</keyword>
<dbReference type="Gene3D" id="1.10.3860.10">
    <property type="entry name" value="Sodium:dicarboxylate symporter"/>
    <property type="match status" value="1"/>
</dbReference>
<keyword evidence="7 9" id="KW-1133">Transmembrane helix</keyword>
<dbReference type="GO" id="GO:0015826">
    <property type="term" value="P:threonine transport"/>
    <property type="evidence" value="ECO:0007669"/>
    <property type="project" value="InterPro"/>
</dbReference>
<dbReference type="PRINTS" id="PR00173">
    <property type="entry name" value="EDTRNSPORT"/>
</dbReference>
<keyword evidence="8 9" id="KW-0472">Membrane</keyword>
<feature type="transmembrane region" description="Helical" evidence="9">
    <location>
        <begin position="45"/>
        <end position="63"/>
    </location>
</feature>
<dbReference type="RefSeq" id="WP_008860447.1">
    <property type="nucleotide sequence ID" value="NZ_JH591189.1"/>
</dbReference>
<keyword evidence="4 9" id="KW-0812">Transmembrane</keyword>
<name>H1D2W5_9FIRM</name>
<comment type="caution">
    <text evidence="10">The sequence shown here is derived from an EMBL/GenBank/DDBJ whole genome shotgun (WGS) entry which is preliminary data.</text>
</comment>
<dbReference type="PANTHER" id="PTHR42865">
    <property type="entry name" value="PROTON/GLUTAMATE-ASPARTATE SYMPORTER"/>
    <property type="match status" value="1"/>
</dbReference>
<evidence type="ECO:0000256" key="3">
    <source>
        <dbReference type="ARBA" id="ARBA00022475"/>
    </source>
</evidence>
<keyword evidence="11" id="KW-1185">Reference proteome</keyword>
<evidence type="ECO:0000256" key="8">
    <source>
        <dbReference type="ARBA" id="ARBA00023136"/>
    </source>
</evidence>
<evidence type="ECO:0000256" key="7">
    <source>
        <dbReference type="ARBA" id="ARBA00022989"/>
    </source>
</evidence>
<proteinExistence type="inferred from homology"/>
<reference evidence="10 11" key="1">
    <citation type="submission" date="2011-11" db="EMBL/GenBank/DDBJ databases">
        <title>The Genome Sequence of Dialister succinatiphilus YIT 11850.</title>
        <authorList>
            <consortium name="The Broad Institute Genome Sequencing Platform"/>
            <person name="Earl A."/>
            <person name="Ward D."/>
            <person name="Feldgarden M."/>
            <person name="Gevers D."/>
            <person name="Morotomi M."/>
            <person name="Young S.K."/>
            <person name="Zeng Q."/>
            <person name="Gargeya S."/>
            <person name="Fitzgerald M."/>
            <person name="Haas B."/>
            <person name="Abouelleil A."/>
            <person name="Alvarado L."/>
            <person name="Arachchi H.M."/>
            <person name="Berlin A."/>
            <person name="Brown A."/>
            <person name="Chapman S.B."/>
            <person name="Dunbar C."/>
            <person name="Gearin G."/>
            <person name="Goldberg J."/>
            <person name="Griggs A."/>
            <person name="Gujja S."/>
            <person name="Heiman D."/>
            <person name="Howarth C."/>
            <person name="Lui A."/>
            <person name="MacDonald P.J.P."/>
            <person name="Montmayeur A."/>
            <person name="Murphy C."/>
            <person name="Neiman D."/>
            <person name="Pearson M."/>
            <person name="Priest M."/>
            <person name="Roberts A."/>
            <person name="Saif S."/>
            <person name="Shea T."/>
            <person name="Sisk P."/>
            <person name="Stolte C."/>
            <person name="Sykes S."/>
            <person name="Wortman J."/>
            <person name="Nusbaum C."/>
            <person name="Birren B."/>
        </authorList>
    </citation>
    <scope>NUCLEOTIDE SEQUENCE [LARGE SCALE GENOMIC DNA]</scope>
    <source>
        <strain evidence="10 11">YIT 11850</strain>
    </source>
</reference>
<gene>
    <name evidence="9" type="primary">sstT</name>
    <name evidence="10" type="ORF">HMPREF9453_01953</name>
</gene>
<comment type="subcellular location">
    <subcellularLocation>
        <location evidence="9">Cell membrane</location>
        <topology evidence="9">Multi-pass membrane protein</topology>
    </subcellularLocation>
    <subcellularLocation>
        <location evidence="1">Membrane</location>
        <topology evidence="1">Multi-pass membrane protein</topology>
    </subcellularLocation>
</comment>
<dbReference type="Pfam" id="PF00375">
    <property type="entry name" value="SDF"/>
    <property type="match status" value="1"/>
</dbReference>
<evidence type="ECO:0000256" key="2">
    <source>
        <dbReference type="ARBA" id="ARBA00022448"/>
    </source>
</evidence>
<evidence type="ECO:0000256" key="5">
    <source>
        <dbReference type="ARBA" id="ARBA00022847"/>
    </source>
</evidence>
<comment type="function">
    <text evidence="9">Involved in the import of serine and threonine into the cell, with the concomitant import of sodium (symport system).</text>
</comment>
<dbReference type="eggNOG" id="COG3633">
    <property type="taxonomic scope" value="Bacteria"/>
</dbReference>
<dbReference type="HAMAP" id="MF_01582">
    <property type="entry name" value="Ser_Thr_transp_SstT"/>
    <property type="match status" value="1"/>
</dbReference>
<dbReference type="FunFam" id="1.10.3860.10:FF:000003">
    <property type="entry name" value="Serine/threonine transporter sstT"/>
    <property type="match status" value="1"/>
</dbReference>
<feature type="transmembrane region" description="Helical" evidence="9">
    <location>
        <begin position="325"/>
        <end position="350"/>
    </location>
</feature>
<dbReference type="HOGENOM" id="CLU_044581_0_0_9"/>
<dbReference type="GO" id="GO:0005295">
    <property type="term" value="F:neutral L-amino acid:sodium symporter activity"/>
    <property type="evidence" value="ECO:0007669"/>
    <property type="project" value="TreeGrafter"/>
</dbReference>
<keyword evidence="2 9" id="KW-0813">Transport</keyword>
<feature type="transmembrane region" description="Helical" evidence="9">
    <location>
        <begin position="144"/>
        <end position="163"/>
    </location>
</feature>
<dbReference type="AlphaFoldDB" id="H1D2W5"/>
<feature type="transmembrane region" description="Helical" evidence="9">
    <location>
        <begin position="12"/>
        <end position="33"/>
    </location>
</feature>
<dbReference type="OrthoDB" id="9768885at2"/>
<dbReference type="NCBIfam" id="NF010151">
    <property type="entry name" value="PRK13628.1"/>
    <property type="match status" value="1"/>
</dbReference>
<dbReference type="PANTHER" id="PTHR42865:SF8">
    <property type="entry name" value="SERINE_THREONINE TRANSPORTER SSTT"/>
    <property type="match status" value="1"/>
</dbReference>
<feature type="transmembrane region" description="Helical" evidence="9">
    <location>
        <begin position="175"/>
        <end position="198"/>
    </location>
</feature>
<feature type="transmembrane region" description="Helical" evidence="9">
    <location>
        <begin position="83"/>
        <end position="106"/>
    </location>
</feature>
<dbReference type="InterPro" id="IPR036458">
    <property type="entry name" value="Na:dicarbo_symporter_sf"/>
</dbReference>
<dbReference type="PATRIC" id="fig|742743.3.peg.1966"/>
<evidence type="ECO:0000313" key="10">
    <source>
        <dbReference type="EMBL" id="EHO62106.1"/>
    </source>
</evidence>
<comment type="catalytic activity">
    <reaction evidence="9">
        <text>L-threonine(in) + Na(+)(in) = L-threonine(out) + Na(+)(out)</text>
        <dbReference type="Rhea" id="RHEA:69999"/>
        <dbReference type="ChEBI" id="CHEBI:29101"/>
        <dbReference type="ChEBI" id="CHEBI:57926"/>
    </reaction>
</comment>
<dbReference type="InterPro" id="IPR001991">
    <property type="entry name" value="Na-dicarboxylate_symporter"/>
</dbReference>
<protein>
    <recommendedName>
        <fullName evidence="9">Serine/threonine transporter SstT</fullName>
    </recommendedName>
    <alternativeName>
        <fullName evidence="9">Na(+)/serine-threonine symporter</fullName>
    </alternativeName>
</protein>
<evidence type="ECO:0000256" key="6">
    <source>
        <dbReference type="ARBA" id="ARBA00022970"/>
    </source>
</evidence>
<accession>H1D2W5</accession>